<dbReference type="EMBL" id="HG792019">
    <property type="protein sequence ID" value="CDM36725.1"/>
    <property type="molecule type" value="Genomic_DNA"/>
</dbReference>
<dbReference type="Proteomes" id="UP000030686">
    <property type="component" value="Unassembled WGS sequence"/>
</dbReference>
<keyword evidence="3" id="KW-1185">Reference proteome</keyword>
<organism evidence="2 3">
    <name type="scientific">Penicillium roqueforti (strain FM164)</name>
    <dbReference type="NCBI Taxonomy" id="1365484"/>
    <lineage>
        <taxon>Eukaryota</taxon>
        <taxon>Fungi</taxon>
        <taxon>Dikarya</taxon>
        <taxon>Ascomycota</taxon>
        <taxon>Pezizomycotina</taxon>
        <taxon>Eurotiomycetes</taxon>
        <taxon>Eurotiomycetidae</taxon>
        <taxon>Eurotiales</taxon>
        <taxon>Aspergillaceae</taxon>
        <taxon>Penicillium</taxon>
    </lineage>
</organism>
<evidence type="ECO:0000313" key="3">
    <source>
        <dbReference type="Proteomes" id="UP000030686"/>
    </source>
</evidence>
<dbReference type="AlphaFoldDB" id="W6QJX9"/>
<name>W6QJX9_PENRF</name>
<accession>W6QJX9</accession>
<gene>
    <name evidence="2" type="ORF">PROQFM164_S05g000558</name>
</gene>
<protein>
    <submittedName>
        <fullName evidence="2">Uncharacterized protein</fullName>
    </submittedName>
</protein>
<sequence>MSASLKYADRQEMVDARNIPCGPHNRNRAQAGDGPGPGIPHGEKRTANTALLNANYRTFLERYTSLILLAKYHVIYAVWGHGANTYVRCLQFSEIREDHQSGKTRLGRWINGAGGV</sequence>
<evidence type="ECO:0000256" key="1">
    <source>
        <dbReference type="SAM" id="MobiDB-lite"/>
    </source>
</evidence>
<feature type="region of interest" description="Disordered" evidence="1">
    <location>
        <begin position="17"/>
        <end position="42"/>
    </location>
</feature>
<evidence type="ECO:0000313" key="2">
    <source>
        <dbReference type="EMBL" id="CDM36725.1"/>
    </source>
</evidence>
<reference evidence="2" key="1">
    <citation type="journal article" date="2014" name="Nat. Commun.">
        <title>Multiple recent horizontal transfers of a large genomic region in cheese making fungi.</title>
        <authorList>
            <person name="Cheeseman K."/>
            <person name="Ropars J."/>
            <person name="Renault P."/>
            <person name="Dupont J."/>
            <person name="Gouzy J."/>
            <person name="Branca A."/>
            <person name="Abraham A.L."/>
            <person name="Ceppi M."/>
            <person name="Conseiller E."/>
            <person name="Debuchy R."/>
            <person name="Malagnac F."/>
            <person name="Goarin A."/>
            <person name="Silar P."/>
            <person name="Lacoste S."/>
            <person name="Sallet E."/>
            <person name="Bensimon A."/>
            <person name="Giraud T."/>
            <person name="Brygoo Y."/>
        </authorList>
    </citation>
    <scope>NUCLEOTIDE SEQUENCE [LARGE SCALE GENOMIC DNA]</scope>
    <source>
        <strain evidence="2">FM164</strain>
    </source>
</reference>
<proteinExistence type="predicted"/>